<dbReference type="GO" id="GO:0005743">
    <property type="term" value="C:mitochondrial inner membrane"/>
    <property type="evidence" value="ECO:0007669"/>
    <property type="project" value="UniProtKB-SubCell"/>
</dbReference>
<feature type="coiled-coil region" evidence="13">
    <location>
        <begin position="48"/>
        <end position="98"/>
    </location>
</feature>
<keyword evidence="16" id="KW-1185">Reference proteome</keyword>
<protein>
    <recommendedName>
        <fullName evidence="3">Mitochondrial intermembrane space import and assembly protein 40</fullName>
    </recommendedName>
    <alternativeName>
        <fullName evidence="12">Mitochondrial import inner membrane translocase TIM40</fullName>
    </alternativeName>
</protein>
<accession>A0A8H3FPX2</accession>
<evidence type="ECO:0000313" key="16">
    <source>
        <dbReference type="Proteomes" id="UP000664169"/>
    </source>
</evidence>
<keyword evidence="13" id="KW-0175">Coiled coil</keyword>
<keyword evidence="7" id="KW-0811">Translocation</keyword>
<gene>
    <name evidence="15" type="ORF">GOMPHAMPRED_005170</name>
</gene>
<evidence type="ECO:0000256" key="5">
    <source>
        <dbReference type="ARBA" id="ARBA00022927"/>
    </source>
</evidence>
<evidence type="ECO:0000256" key="1">
    <source>
        <dbReference type="ARBA" id="ARBA00001973"/>
    </source>
</evidence>
<evidence type="ECO:0000256" key="14">
    <source>
        <dbReference type="SAM" id="MobiDB-lite"/>
    </source>
</evidence>
<feature type="compositionally biased region" description="Polar residues" evidence="14">
    <location>
        <begin position="461"/>
        <end position="474"/>
    </location>
</feature>
<dbReference type="PANTHER" id="PTHR21622">
    <property type="entry name" value="COILED-COIL-HELIX-COILED-COIL-HELIX DOMAIN CONTAINING 4"/>
    <property type="match status" value="1"/>
</dbReference>
<evidence type="ECO:0000256" key="6">
    <source>
        <dbReference type="ARBA" id="ARBA00023002"/>
    </source>
</evidence>
<keyword evidence="6" id="KW-0560">Oxidoreductase</keyword>
<dbReference type="PANTHER" id="PTHR21622:SF0">
    <property type="entry name" value="COILED-COIL-HELIX-COILED-COIL-HELIX DOMAIN CONTAINING 4"/>
    <property type="match status" value="1"/>
</dbReference>
<dbReference type="CDD" id="cd15863">
    <property type="entry name" value="SNARE_GS27"/>
    <property type="match status" value="1"/>
</dbReference>
<reference evidence="15" key="1">
    <citation type="submission" date="2021-03" db="EMBL/GenBank/DDBJ databases">
        <authorList>
            <person name="Tagirdzhanova G."/>
        </authorList>
    </citation>
    <scope>NUCLEOTIDE SEQUENCE</scope>
</reference>
<keyword evidence="10" id="KW-0676">Redox-active center</keyword>
<keyword evidence="4" id="KW-0813">Transport</keyword>
<feature type="compositionally biased region" description="Polar residues" evidence="14">
    <location>
        <begin position="317"/>
        <end position="329"/>
    </location>
</feature>
<comment type="subcellular location">
    <subcellularLocation>
        <location evidence="2">Mitochondrion inner membrane</location>
        <topology evidence="2">Single-pass type II membrane protein</topology>
        <orientation evidence="2">Intermembrane side</orientation>
    </subcellularLocation>
</comment>
<dbReference type="GO" id="GO:0015035">
    <property type="term" value="F:protein-disulfide reductase activity"/>
    <property type="evidence" value="ECO:0007669"/>
    <property type="project" value="InterPro"/>
</dbReference>
<dbReference type="Gene3D" id="1.10.287.2900">
    <property type="match status" value="1"/>
</dbReference>
<evidence type="ECO:0000256" key="2">
    <source>
        <dbReference type="ARBA" id="ARBA00004164"/>
    </source>
</evidence>
<organism evidence="15 16">
    <name type="scientific">Gomphillus americanus</name>
    <dbReference type="NCBI Taxonomy" id="1940652"/>
    <lineage>
        <taxon>Eukaryota</taxon>
        <taxon>Fungi</taxon>
        <taxon>Dikarya</taxon>
        <taxon>Ascomycota</taxon>
        <taxon>Pezizomycotina</taxon>
        <taxon>Lecanoromycetes</taxon>
        <taxon>OSLEUM clade</taxon>
        <taxon>Ostropomycetidae</taxon>
        <taxon>Ostropales</taxon>
        <taxon>Graphidaceae</taxon>
        <taxon>Gomphilloideae</taxon>
        <taxon>Gomphillus</taxon>
    </lineage>
</organism>
<evidence type="ECO:0000256" key="4">
    <source>
        <dbReference type="ARBA" id="ARBA00022448"/>
    </source>
</evidence>
<feature type="region of interest" description="Disordered" evidence="14">
    <location>
        <begin position="425"/>
        <end position="533"/>
    </location>
</feature>
<keyword evidence="8" id="KW-0496">Mitochondrion</keyword>
<dbReference type="PROSITE" id="PS51808">
    <property type="entry name" value="CHCH"/>
    <property type="match status" value="1"/>
</dbReference>
<evidence type="ECO:0000256" key="12">
    <source>
        <dbReference type="ARBA" id="ARBA00033150"/>
    </source>
</evidence>
<dbReference type="Pfam" id="PF12352">
    <property type="entry name" value="V-SNARE_C"/>
    <property type="match status" value="1"/>
</dbReference>
<dbReference type="AlphaFoldDB" id="A0A8H3FPX2"/>
<evidence type="ECO:0000313" key="15">
    <source>
        <dbReference type="EMBL" id="CAF9928576.1"/>
    </source>
</evidence>
<evidence type="ECO:0000256" key="7">
    <source>
        <dbReference type="ARBA" id="ARBA00023010"/>
    </source>
</evidence>
<evidence type="ECO:0000256" key="13">
    <source>
        <dbReference type="SAM" id="Coils"/>
    </source>
</evidence>
<feature type="compositionally biased region" description="Basic and acidic residues" evidence="14">
    <location>
        <begin position="493"/>
        <end position="503"/>
    </location>
</feature>
<keyword evidence="5" id="KW-0653">Protein transport</keyword>
<evidence type="ECO:0000256" key="11">
    <source>
        <dbReference type="ARBA" id="ARBA00024980"/>
    </source>
</evidence>
<evidence type="ECO:0000256" key="10">
    <source>
        <dbReference type="ARBA" id="ARBA00023284"/>
    </source>
</evidence>
<comment type="caution">
    <text evidence="15">The sequence shown here is derived from an EMBL/GenBank/DDBJ whole genome shotgun (WGS) entry which is preliminary data.</text>
</comment>
<dbReference type="OrthoDB" id="158360at2759"/>
<dbReference type="Proteomes" id="UP000664169">
    <property type="component" value="Unassembled WGS sequence"/>
</dbReference>
<dbReference type="GO" id="GO:0005758">
    <property type="term" value="C:mitochondrial intermembrane space"/>
    <property type="evidence" value="ECO:0007669"/>
    <property type="project" value="TreeGrafter"/>
</dbReference>
<comment type="function">
    <text evidence="11">Required for the import and folding of small cysteine-containing proteins (small Tim) in the mitochondrial intermembrane space (IMS). Forms a redox cycle with ERV1 that involves a disulfide relay system. Precursor proteins to be imported into the IMS are translocated in their reduced form into the mitochondria. The oxidized form of MIA40 forms a transient intermolecular disulfide bridge with the reduced precursor protein, resulting in oxidation of the precursor protein that now contains an intramolecular disulfide bond and is able to undergo folding in the IMS.</text>
</comment>
<feature type="region of interest" description="Disordered" evidence="14">
    <location>
        <begin position="291"/>
        <end position="342"/>
    </location>
</feature>
<evidence type="ECO:0000256" key="3">
    <source>
        <dbReference type="ARBA" id="ARBA00013714"/>
    </source>
</evidence>
<dbReference type="GO" id="GO:0045041">
    <property type="term" value="P:protein import into mitochondrial intermembrane space"/>
    <property type="evidence" value="ECO:0007669"/>
    <property type="project" value="InterPro"/>
</dbReference>
<comment type="cofactor">
    <cofactor evidence="1">
        <name>Cu(2+)</name>
        <dbReference type="ChEBI" id="CHEBI:29036"/>
    </cofactor>
</comment>
<sequence>MNSLFNAALKQSSQLRSDLDAFASSTSPSPAALQGQISATLASFSRTIDDYSETLKKELNQAKQDKAKDRIKAFKGELQDYRQQFDALKRQREEAQTAHARSELFGRRTFQTSTPENPYAHANIPTQSAFAPASGSDGLSFGGSNGYEATRESHALREQSFFQQGNAQLDEYLERGRAVLSDLGTQREMLKGTQKRLYDVGATLARLLARSSRVSRICKSPASRRFLSTEPPHKTPRSWKNSATRWAIAAGGVYWYNTTPTFAEKPQYTVQDKEAPLPTLESLSRSSRFALPSEEDLPTLPVQPTSLSPPSIDPKSSLPQNIDAPTQSPADLESEAASQGAFNEETGEINWDCPCLGGMAHGPCGEEFRAAFSCFVFSKEEPKGMDCVEKFKGMQTCFRAHPEEYGDQLDEDEEEVEQELLARENLDVDGDTTQMVPPTLKEEATQESSSGANTEAGKASTPDTNALKNESQSAAKKPIYDSTLEKANSNPELDSKTTDKSKDQPSSASKADGSLAGDENGELIPKAAHDATS</sequence>
<dbReference type="EMBL" id="CAJPDQ010000030">
    <property type="protein sequence ID" value="CAF9928576.1"/>
    <property type="molecule type" value="Genomic_DNA"/>
</dbReference>
<name>A0A8H3FPX2_9LECA</name>
<proteinExistence type="predicted"/>
<dbReference type="InterPro" id="IPR039289">
    <property type="entry name" value="CHCHD4"/>
</dbReference>
<keyword evidence="9" id="KW-1015">Disulfide bond</keyword>
<evidence type="ECO:0000256" key="8">
    <source>
        <dbReference type="ARBA" id="ARBA00023128"/>
    </source>
</evidence>
<evidence type="ECO:0000256" key="9">
    <source>
        <dbReference type="ARBA" id="ARBA00023157"/>
    </source>
</evidence>